<reference evidence="1 2" key="1">
    <citation type="submission" date="2018-11" db="EMBL/GenBank/DDBJ databases">
        <authorList>
            <consortium name="Pathogen Informatics"/>
        </authorList>
    </citation>
    <scope>NUCLEOTIDE SEQUENCE [LARGE SCALE GENOMIC DNA]</scope>
</reference>
<evidence type="ECO:0000313" key="1">
    <source>
        <dbReference type="EMBL" id="VDM67638.1"/>
    </source>
</evidence>
<keyword evidence="2" id="KW-1185">Reference proteome</keyword>
<protein>
    <submittedName>
        <fullName evidence="1">Uncharacterized protein</fullName>
    </submittedName>
</protein>
<dbReference type="EMBL" id="UYYB01006076">
    <property type="protein sequence ID" value="VDM67638.1"/>
    <property type="molecule type" value="Genomic_DNA"/>
</dbReference>
<name>A0A3P7KHH1_STRVU</name>
<dbReference type="AlphaFoldDB" id="A0A3P7KHH1"/>
<organism evidence="1 2">
    <name type="scientific">Strongylus vulgaris</name>
    <name type="common">Blood worm</name>
    <dbReference type="NCBI Taxonomy" id="40348"/>
    <lineage>
        <taxon>Eukaryota</taxon>
        <taxon>Metazoa</taxon>
        <taxon>Ecdysozoa</taxon>
        <taxon>Nematoda</taxon>
        <taxon>Chromadorea</taxon>
        <taxon>Rhabditida</taxon>
        <taxon>Rhabditina</taxon>
        <taxon>Rhabditomorpha</taxon>
        <taxon>Strongyloidea</taxon>
        <taxon>Strongylidae</taxon>
        <taxon>Strongylus</taxon>
    </lineage>
</organism>
<gene>
    <name evidence="1" type="ORF">SVUK_LOCUS2636</name>
</gene>
<proteinExistence type="predicted"/>
<accession>A0A3P7KHH1</accession>
<evidence type="ECO:0000313" key="2">
    <source>
        <dbReference type="Proteomes" id="UP000270094"/>
    </source>
</evidence>
<sequence length="68" mass="7422">MPWISDQKDTSTTRHGDCLMLVPTMLEQSPPTQNFTAFSKLLPHNCFAGNEVSEDGCEAAIVGTLIIL</sequence>
<dbReference type="Proteomes" id="UP000270094">
    <property type="component" value="Unassembled WGS sequence"/>
</dbReference>